<dbReference type="EMBL" id="JBHTCG010000045">
    <property type="protein sequence ID" value="MFC7387845.1"/>
    <property type="molecule type" value="Genomic_DNA"/>
</dbReference>
<dbReference type="InterPro" id="IPR014710">
    <property type="entry name" value="RmlC-like_jellyroll"/>
</dbReference>
<dbReference type="Gene3D" id="2.60.120.10">
    <property type="entry name" value="Jelly Rolls"/>
    <property type="match status" value="1"/>
</dbReference>
<organism evidence="1 2">
    <name type="scientific">Sphaerisporangium rhizosphaerae</name>
    <dbReference type="NCBI Taxonomy" id="2269375"/>
    <lineage>
        <taxon>Bacteria</taxon>
        <taxon>Bacillati</taxon>
        <taxon>Actinomycetota</taxon>
        <taxon>Actinomycetes</taxon>
        <taxon>Streptosporangiales</taxon>
        <taxon>Streptosporangiaceae</taxon>
        <taxon>Sphaerisporangium</taxon>
    </lineage>
</organism>
<evidence type="ECO:0000313" key="2">
    <source>
        <dbReference type="Proteomes" id="UP001596496"/>
    </source>
</evidence>
<keyword evidence="2" id="KW-1185">Reference proteome</keyword>
<proteinExistence type="predicted"/>
<dbReference type="InterPro" id="IPR011051">
    <property type="entry name" value="RmlC_Cupin_sf"/>
</dbReference>
<accession>A0ABW2PIS6</accession>
<dbReference type="Proteomes" id="UP001596496">
    <property type="component" value="Unassembled WGS sequence"/>
</dbReference>
<comment type="caution">
    <text evidence="1">The sequence shown here is derived from an EMBL/GenBank/DDBJ whole genome shotgun (WGS) entry which is preliminary data.</text>
</comment>
<evidence type="ECO:0000313" key="1">
    <source>
        <dbReference type="EMBL" id="MFC7387845.1"/>
    </source>
</evidence>
<protein>
    <recommendedName>
        <fullName evidence="3">Cytoplasmic protein</fullName>
    </recommendedName>
</protein>
<dbReference type="RefSeq" id="WP_380831748.1">
    <property type="nucleotide sequence ID" value="NZ_JBHTCG010000045.1"/>
</dbReference>
<gene>
    <name evidence="1" type="ORF">ACFQSB_36945</name>
</gene>
<name>A0ABW2PIS6_9ACTN</name>
<dbReference type="SUPFAM" id="SSF51182">
    <property type="entry name" value="RmlC-like cupins"/>
    <property type="match status" value="1"/>
</dbReference>
<sequence>MSMDPAVTDPALYSVIFENERVRVLEYRDRPGDKTSPHSHPDTVMYPLASFRRRVSSGDRAVEVALEPGAIRWVAAQTHQGENIGDTPSHALFIELKEPAPAPAPGTALGPEEG</sequence>
<evidence type="ECO:0008006" key="3">
    <source>
        <dbReference type="Google" id="ProtNLM"/>
    </source>
</evidence>
<reference evidence="2" key="1">
    <citation type="journal article" date="2019" name="Int. J. Syst. Evol. Microbiol.">
        <title>The Global Catalogue of Microorganisms (GCM) 10K type strain sequencing project: providing services to taxonomists for standard genome sequencing and annotation.</title>
        <authorList>
            <consortium name="The Broad Institute Genomics Platform"/>
            <consortium name="The Broad Institute Genome Sequencing Center for Infectious Disease"/>
            <person name="Wu L."/>
            <person name="Ma J."/>
        </authorList>
    </citation>
    <scope>NUCLEOTIDE SEQUENCE [LARGE SCALE GENOMIC DNA]</scope>
    <source>
        <strain evidence="2">CECT 7649</strain>
    </source>
</reference>